<keyword evidence="2" id="KW-1185">Reference proteome</keyword>
<accession>A0A9N7RT07</accession>
<dbReference type="EMBL" id="CACSLK010034598">
    <property type="protein sequence ID" value="CAA0842775.1"/>
    <property type="molecule type" value="Genomic_DNA"/>
</dbReference>
<dbReference type="InterPro" id="IPR012340">
    <property type="entry name" value="NA-bd_OB-fold"/>
</dbReference>
<evidence type="ECO:0000313" key="2">
    <source>
        <dbReference type="Proteomes" id="UP001153555"/>
    </source>
</evidence>
<feature type="non-terminal residue" evidence="1">
    <location>
        <position position="163"/>
    </location>
</feature>
<dbReference type="AlphaFoldDB" id="A0A9N7RT07"/>
<gene>
    <name evidence="1" type="ORF">SHERM_08630</name>
</gene>
<dbReference type="SUPFAM" id="SSF50249">
    <property type="entry name" value="Nucleic acid-binding proteins"/>
    <property type="match status" value="1"/>
</dbReference>
<reference evidence="1" key="1">
    <citation type="submission" date="2019-12" db="EMBL/GenBank/DDBJ databases">
        <authorList>
            <person name="Scholes J."/>
        </authorList>
    </citation>
    <scope>NUCLEOTIDE SEQUENCE</scope>
</reference>
<organism evidence="1 2">
    <name type="scientific">Striga hermonthica</name>
    <name type="common">Purple witchweed</name>
    <name type="synonym">Buchnera hermonthica</name>
    <dbReference type="NCBI Taxonomy" id="68872"/>
    <lineage>
        <taxon>Eukaryota</taxon>
        <taxon>Viridiplantae</taxon>
        <taxon>Streptophyta</taxon>
        <taxon>Embryophyta</taxon>
        <taxon>Tracheophyta</taxon>
        <taxon>Spermatophyta</taxon>
        <taxon>Magnoliopsida</taxon>
        <taxon>eudicotyledons</taxon>
        <taxon>Gunneridae</taxon>
        <taxon>Pentapetalae</taxon>
        <taxon>asterids</taxon>
        <taxon>lamiids</taxon>
        <taxon>Lamiales</taxon>
        <taxon>Orobanchaceae</taxon>
        <taxon>Buchnereae</taxon>
        <taxon>Striga</taxon>
    </lineage>
</organism>
<dbReference type="OrthoDB" id="1740937at2759"/>
<evidence type="ECO:0000313" key="1">
    <source>
        <dbReference type="EMBL" id="CAA0842775.1"/>
    </source>
</evidence>
<sequence>LSVTTTHLGTIMINPPMAETVVLKQWYIEHKEEVNRQLELKVYENPEFLLPPPNETEIISVHSALQNLQTLKTAWVRGKASLAYGQTSYWFTACYKCKKGLRAQVGWIVTCPNCKSEGPVEPRCRFTLAIEDNSGLIQAVISGPKAEQLLPMTAAQMSLNKNQ</sequence>
<name>A0A9N7RT07_STRHE</name>
<dbReference type="Gene3D" id="2.40.50.140">
    <property type="entry name" value="Nucleic acid-binding proteins"/>
    <property type="match status" value="1"/>
</dbReference>
<feature type="non-terminal residue" evidence="1">
    <location>
        <position position="1"/>
    </location>
</feature>
<protein>
    <recommendedName>
        <fullName evidence="3">Replication factor A C-terminal domain-containing protein</fullName>
    </recommendedName>
</protein>
<proteinExistence type="predicted"/>
<comment type="caution">
    <text evidence="1">The sequence shown here is derived from an EMBL/GenBank/DDBJ whole genome shotgun (WGS) entry which is preliminary data.</text>
</comment>
<dbReference type="Proteomes" id="UP001153555">
    <property type="component" value="Unassembled WGS sequence"/>
</dbReference>
<evidence type="ECO:0008006" key="3">
    <source>
        <dbReference type="Google" id="ProtNLM"/>
    </source>
</evidence>